<gene>
    <name evidence="1" type="ORF">LPLAT_LOCUS279</name>
</gene>
<name>A0AAV2N293_9HYME</name>
<dbReference type="EMBL" id="OZ034824">
    <property type="protein sequence ID" value="CAL1673371.1"/>
    <property type="molecule type" value="Genomic_DNA"/>
</dbReference>
<reference evidence="1 2" key="1">
    <citation type="submission" date="2024-04" db="EMBL/GenBank/DDBJ databases">
        <authorList>
            <consortium name="Molecular Ecology Group"/>
        </authorList>
    </citation>
    <scope>NUCLEOTIDE SEQUENCE [LARGE SCALE GENOMIC DNA]</scope>
</reference>
<evidence type="ECO:0000313" key="1">
    <source>
        <dbReference type="EMBL" id="CAL1673371.1"/>
    </source>
</evidence>
<protein>
    <submittedName>
        <fullName evidence="1">Uncharacterized protein</fullName>
    </submittedName>
</protein>
<keyword evidence="2" id="KW-1185">Reference proteome</keyword>
<sequence>MAELAIFLHCSVAELRGWLLSRRRGKIRLSRSRRTGNAQKDALNGNFAALGDNWALRRHVIIPATAAKAGALLKLLEFMDSAGEREENRVSELGELFSSRTTLMAFFFDDSTNRLPGLVLTSKTNDCYL</sequence>
<accession>A0AAV2N293</accession>
<proteinExistence type="predicted"/>
<organism evidence="1 2">
    <name type="scientific">Lasius platythorax</name>
    <dbReference type="NCBI Taxonomy" id="488582"/>
    <lineage>
        <taxon>Eukaryota</taxon>
        <taxon>Metazoa</taxon>
        <taxon>Ecdysozoa</taxon>
        <taxon>Arthropoda</taxon>
        <taxon>Hexapoda</taxon>
        <taxon>Insecta</taxon>
        <taxon>Pterygota</taxon>
        <taxon>Neoptera</taxon>
        <taxon>Endopterygota</taxon>
        <taxon>Hymenoptera</taxon>
        <taxon>Apocrita</taxon>
        <taxon>Aculeata</taxon>
        <taxon>Formicoidea</taxon>
        <taxon>Formicidae</taxon>
        <taxon>Formicinae</taxon>
        <taxon>Lasius</taxon>
        <taxon>Lasius</taxon>
    </lineage>
</organism>
<evidence type="ECO:0000313" key="2">
    <source>
        <dbReference type="Proteomes" id="UP001497644"/>
    </source>
</evidence>
<dbReference type="AlphaFoldDB" id="A0AAV2N293"/>
<dbReference type="Proteomes" id="UP001497644">
    <property type="component" value="Chromosome 1"/>
</dbReference>